<proteinExistence type="predicted"/>
<sequence>FQIGKVFAEIGYLLYFVTTIPMCIASVWKLYHNRTRKVRLRIETRLGLQTSTRNEQVVALYAVVLTVTHALKATQQTIWFVALFTNAEPLQASTIKLYTIPNALTSFAEPILLIFTSQTLRNEV</sequence>
<evidence type="ECO:0008006" key="4">
    <source>
        <dbReference type="Google" id="ProtNLM"/>
    </source>
</evidence>
<dbReference type="EMBL" id="BTSY01000007">
    <property type="protein sequence ID" value="GMT35646.1"/>
    <property type="molecule type" value="Genomic_DNA"/>
</dbReference>
<gene>
    <name evidence="2" type="ORF">PFISCL1PPCAC_26943</name>
</gene>
<name>A0AAV5WWZ6_9BILA</name>
<feature type="non-terminal residue" evidence="2">
    <location>
        <position position="124"/>
    </location>
</feature>
<keyword evidence="1" id="KW-0812">Transmembrane</keyword>
<dbReference type="Proteomes" id="UP001432322">
    <property type="component" value="Unassembled WGS sequence"/>
</dbReference>
<feature type="non-terminal residue" evidence="2">
    <location>
        <position position="1"/>
    </location>
</feature>
<evidence type="ECO:0000256" key="1">
    <source>
        <dbReference type="SAM" id="Phobius"/>
    </source>
</evidence>
<comment type="caution">
    <text evidence="2">The sequence shown here is derived from an EMBL/GenBank/DDBJ whole genome shotgun (WGS) entry which is preliminary data.</text>
</comment>
<accession>A0AAV5WWZ6</accession>
<keyword evidence="1" id="KW-0472">Membrane</keyword>
<reference evidence="2" key="1">
    <citation type="submission" date="2023-10" db="EMBL/GenBank/DDBJ databases">
        <title>Genome assembly of Pristionchus species.</title>
        <authorList>
            <person name="Yoshida K."/>
            <person name="Sommer R.J."/>
        </authorList>
    </citation>
    <scope>NUCLEOTIDE SEQUENCE</scope>
    <source>
        <strain evidence="2">RS5133</strain>
    </source>
</reference>
<keyword evidence="1" id="KW-1133">Transmembrane helix</keyword>
<evidence type="ECO:0000313" key="3">
    <source>
        <dbReference type="Proteomes" id="UP001432322"/>
    </source>
</evidence>
<protein>
    <recommendedName>
        <fullName evidence="4">G protein-coupled receptor</fullName>
    </recommendedName>
</protein>
<dbReference type="AlphaFoldDB" id="A0AAV5WWZ6"/>
<evidence type="ECO:0000313" key="2">
    <source>
        <dbReference type="EMBL" id="GMT35646.1"/>
    </source>
</evidence>
<feature type="transmembrane region" description="Helical" evidence="1">
    <location>
        <begin position="12"/>
        <end position="31"/>
    </location>
</feature>
<keyword evidence="3" id="KW-1185">Reference proteome</keyword>
<organism evidence="2 3">
    <name type="scientific">Pristionchus fissidentatus</name>
    <dbReference type="NCBI Taxonomy" id="1538716"/>
    <lineage>
        <taxon>Eukaryota</taxon>
        <taxon>Metazoa</taxon>
        <taxon>Ecdysozoa</taxon>
        <taxon>Nematoda</taxon>
        <taxon>Chromadorea</taxon>
        <taxon>Rhabditida</taxon>
        <taxon>Rhabditina</taxon>
        <taxon>Diplogasteromorpha</taxon>
        <taxon>Diplogasteroidea</taxon>
        <taxon>Neodiplogasteridae</taxon>
        <taxon>Pristionchus</taxon>
    </lineage>
</organism>